<accession>A0A2H3DA47</accession>
<keyword evidence="3" id="KW-1185">Reference proteome</keyword>
<dbReference type="Proteomes" id="UP000217790">
    <property type="component" value="Unassembled WGS sequence"/>
</dbReference>
<feature type="region of interest" description="Disordered" evidence="1">
    <location>
        <begin position="54"/>
        <end position="73"/>
    </location>
</feature>
<evidence type="ECO:0000313" key="3">
    <source>
        <dbReference type="Proteomes" id="UP000217790"/>
    </source>
</evidence>
<evidence type="ECO:0000256" key="1">
    <source>
        <dbReference type="SAM" id="MobiDB-lite"/>
    </source>
</evidence>
<protein>
    <submittedName>
        <fullName evidence="2">Uncharacterized protein</fullName>
    </submittedName>
</protein>
<name>A0A2H3DA47_ARMGA</name>
<feature type="region of interest" description="Disordered" evidence="1">
    <location>
        <begin position="1"/>
        <end position="26"/>
    </location>
</feature>
<dbReference type="EMBL" id="KZ293677">
    <property type="protein sequence ID" value="PBK87728.1"/>
    <property type="molecule type" value="Genomic_DNA"/>
</dbReference>
<feature type="compositionally biased region" description="Basic and acidic residues" evidence="1">
    <location>
        <begin position="11"/>
        <end position="21"/>
    </location>
</feature>
<evidence type="ECO:0000313" key="2">
    <source>
        <dbReference type="EMBL" id="PBK87728.1"/>
    </source>
</evidence>
<dbReference type="AlphaFoldDB" id="A0A2H3DA47"/>
<feature type="non-terminal residue" evidence="2">
    <location>
        <position position="73"/>
    </location>
</feature>
<gene>
    <name evidence="2" type="ORF">ARMGADRAFT_1016560</name>
</gene>
<organism evidence="2 3">
    <name type="scientific">Armillaria gallica</name>
    <name type="common">Bulbous honey fungus</name>
    <name type="synonym">Armillaria bulbosa</name>
    <dbReference type="NCBI Taxonomy" id="47427"/>
    <lineage>
        <taxon>Eukaryota</taxon>
        <taxon>Fungi</taxon>
        <taxon>Dikarya</taxon>
        <taxon>Basidiomycota</taxon>
        <taxon>Agaricomycotina</taxon>
        <taxon>Agaricomycetes</taxon>
        <taxon>Agaricomycetidae</taxon>
        <taxon>Agaricales</taxon>
        <taxon>Marasmiineae</taxon>
        <taxon>Physalacriaceae</taxon>
        <taxon>Armillaria</taxon>
    </lineage>
</organism>
<reference evidence="3" key="1">
    <citation type="journal article" date="2017" name="Nat. Ecol. Evol.">
        <title>Genome expansion and lineage-specific genetic innovations in the forest pathogenic fungi Armillaria.</title>
        <authorList>
            <person name="Sipos G."/>
            <person name="Prasanna A.N."/>
            <person name="Walter M.C."/>
            <person name="O'Connor E."/>
            <person name="Balint B."/>
            <person name="Krizsan K."/>
            <person name="Kiss B."/>
            <person name="Hess J."/>
            <person name="Varga T."/>
            <person name="Slot J."/>
            <person name="Riley R."/>
            <person name="Boka B."/>
            <person name="Rigling D."/>
            <person name="Barry K."/>
            <person name="Lee J."/>
            <person name="Mihaltcheva S."/>
            <person name="LaButti K."/>
            <person name="Lipzen A."/>
            <person name="Waldron R."/>
            <person name="Moloney N.M."/>
            <person name="Sperisen C."/>
            <person name="Kredics L."/>
            <person name="Vagvoelgyi C."/>
            <person name="Patrignani A."/>
            <person name="Fitzpatrick D."/>
            <person name="Nagy I."/>
            <person name="Doyle S."/>
            <person name="Anderson J.B."/>
            <person name="Grigoriev I.V."/>
            <person name="Gueldener U."/>
            <person name="Muensterkoetter M."/>
            <person name="Nagy L.G."/>
        </authorList>
    </citation>
    <scope>NUCLEOTIDE SEQUENCE [LARGE SCALE GENOMIC DNA]</scope>
    <source>
        <strain evidence="3">Ar21-2</strain>
    </source>
</reference>
<dbReference type="InParanoid" id="A0A2H3DA47"/>
<proteinExistence type="predicted"/>
<sequence length="73" mass="7905">MRSTTSLALDGWEKLPSDHHQPSTTPSNFMVAPGTNYAQCHDLDLLNLTVDDIESDIGPGSVTDSETHPNLVL</sequence>